<dbReference type="InterPro" id="IPR006311">
    <property type="entry name" value="TAT_signal"/>
</dbReference>
<gene>
    <name evidence="4" type="ORF">SAMN04489712_12166</name>
</gene>
<dbReference type="AlphaFoldDB" id="A0A1H6DS50"/>
<keyword evidence="5" id="KW-1185">Reference proteome</keyword>
<dbReference type="Proteomes" id="UP000236723">
    <property type="component" value="Unassembled WGS sequence"/>
</dbReference>
<dbReference type="CDD" id="cd13844">
    <property type="entry name" value="CuRO_1_BOD_CotA_like"/>
    <property type="match status" value="1"/>
</dbReference>
<comment type="similarity">
    <text evidence="1">Belongs to the multicopper oxidase family.</text>
</comment>
<dbReference type="InterPro" id="IPR011706">
    <property type="entry name" value="Cu-oxidase_C"/>
</dbReference>
<evidence type="ECO:0000256" key="1">
    <source>
        <dbReference type="ARBA" id="ARBA00010609"/>
    </source>
</evidence>
<dbReference type="EMBL" id="FNVO01000021">
    <property type="protein sequence ID" value="SEG88058.1"/>
    <property type="molecule type" value="Genomic_DNA"/>
</dbReference>
<accession>A0A1H6DS50</accession>
<feature type="domain" description="Plastocyanin-like" evidence="3">
    <location>
        <begin position="549"/>
        <end position="645"/>
    </location>
</feature>
<dbReference type="PROSITE" id="PS51318">
    <property type="entry name" value="TAT"/>
    <property type="match status" value="1"/>
</dbReference>
<name>A0A1H6DS50_9ACTN</name>
<evidence type="ECO:0000313" key="4">
    <source>
        <dbReference type="EMBL" id="SEG88058.1"/>
    </source>
</evidence>
<evidence type="ECO:0000256" key="2">
    <source>
        <dbReference type="SAM" id="MobiDB-lite"/>
    </source>
</evidence>
<proteinExistence type="inferred from homology"/>
<protein>
    <submittedName>
        <fullName evidence="4">Bilirubin oxidase</fullName>
    </submittedName>
</protein>
<dbReference type="Pfam" id="PF07731">
    <property type="entry name" value="Cu-oxidase_2"/>
    <property type="match status" value="1"/>
</dbReference>
<evidence type="ECO:0000259" key="3">
    <source>
        <dbReference type="Pfam" id="PF07731"/>
    </source>
</evidence>
<dbReference type="InterPro" id="IPR045087">
    <property type="entry name" value="Cu-oxidase_fam"/>
</dbReference>
<dbReference type="PANTHER" id="PTHR48267">
    <property type="entry name" value="CUPREDOXIN SUPERFAMILY PROTEIN"/>
    <property type="match status" value="1"/>
</dbReference>
<feature type="region of interest" description="Disordered" evidence="2">
    <location>
        <begin position="581"/>
        <end position="600"/>
    </location>
</feature>
<dbReference type="CDD" id="cd13891">
    <property type="entry name" value="CuRO_3_CotA_like"/>
    <property type="match status" value="1"/>
</dbReference>
<dbReference type="SUPFAM" id="SSF49503">
    <property type="entry name" value="Cupredoxins"/>
    <property type="match status" value="3"/>
</dbReference>
<dbReference type="InterPro" id="IPR008972">
    <property type="entry name" value="Cupredoxin"/>
</dbReference>
<reference evidence="5" key="1">
    <citation type="submission" date="2016-10" db="EMBL/GenBank/DDBJ databases">
        <authorList>
            <person name="Varghese N."/>
            <person name="Submissions S."/>
        </authorList>
    </citation>
    <scope>NUCLEOTIDE SEQUENCE [LARGE SCALE GENOMIC DNA]</scope>
    <source>
        <strain evidence="5">DSM 43163</strain>
    </source>
</reference>
<dbReference type="PANTHER" id="PTHR48267:SF1">
    <property type="entry name" value="BILIRUBIN OXIDASE"/>
    <property type="match status" value="1"/>
</dbReference>
<dbReference type="GO" id="GO:0005507">
    <property type="term" value="F:copper ion binding"/>
    <property type="evidence" value="ECO:0007669"/>
    <property type="project" value="InterPro"/>
</dbReference>
<dbReference type="CDD" id="cd13868">
    <property type="entry name" value="CuRO_2_CotA_like"/>
    <property type="match status" value="1"/>
</dbReference>
<evidence type="ECO:0000313" key="5">
    <source>
        <dbReference type="Proteomes" id="UP000236723"/>
    </source>
</evidence>
<dbReference type="Gene3D" id="2.60.40.420">
    <property type="entry name" value="Cupredoxins - blue copper proteins"/>
    <property type="match status" value="3"/>
</dbReference>
<sequence length="646" mass="71672">MISRRDFIKNWAVCGAGAFLFTEATPRLRAVPAEGILDPARIRKYVTELVVPSVMPRDGRDKDVDHYTIGVRQFRQQVLPPGLPATTVWGYGAVTDRGTFGYPARTIEAEHGWPVRVRWVNQLLDRRGRYLPHLLPVDPTLHWANPPGGASGRDMCPMFTSTPGPYTGPVPIVTHLHGGHNTEESDGYAEAWYLPDALDVPRQHAVAGSFYDEFKNIFEKRFGEHWGRGDAVFQYANGDRATTMWYHDHALGITRLNVYAGMAGFYLLRGGPADFPDGVLPGPAPRPGDPPGKRYYEIPILIQDRSFKTDGSLFYPAGRTFFDGFKGPYIPRSDIPPIWNPEFFGKVMVTNGRTWPVLHVEPRRYRFRFLNGCNSRFLVLKIVADPAARRPAAPALAFWQLGSDGGFLPDPVQRDQVLAAPAERADVIVDFGAVPVGTELYLINEGPDAPFRGGTAGRDFAPADPKTSGQVMKFVVGPLRTADTTTSPGSLTLPAFTPLGAATRTRQVSLNEEMSARLSGVGPSAALLGTLDQNGKPVPLRWGDPVTEDPKLKATEIWEIRNTTKDAHPIHIHEVQFQVVGRQRAGQTTRPPEPGENGFKDTVIAYPNDITRVEMTFGQAGRYLWHCHILEHEDNEMMRPYRVVPS</sequence>
<dbReference type="GO" id="GO:0016491">
    <property type="term" value="F:oxidoreductase activity"/>
    <property type="evidence" value="ECO:0007669"/>
    <property type="project" value="InterPro"/>
</dbReference>
<dbReference type="OrthoDB" id="345021at2"/>
<organism evidence="4 5">
    <name type="scientific">Thermomonospora echinospora</name>
    <dbReference type="NCBI Taxonomy" id="1992"/>
    <lineage>
        <taxon>Bacteria</taxon>
        <taxon>Bacillati</taxon>
        <taxon>Actinomycetota</taxon>
        <taxon>Actinomycetes</taxon>
        <taxon>Streptosporangiales</taxon>
        <taxon>Thermomonosporaceae</taxon>
        <taxon>Thermomonospora</taxon>
    </lineage>
</organism>